<proteinExistence type="predicted"/>
<dbReference type="SUPFAM" id="SSF69318">
    <property type="entry name" value="Integrin alpha N-terminal domain"/>
    <property type="match status" value="1"/>
</dbReference>
<reference evidence="3 4" key="1">
    <citation type="submission" date="2020-08" db="EMBL/GenBank/DDBJ databases">
        <title>Sequencing the genomes of 1000 actinobacteria strains.</title>
        <authorList>
            <person name="Klenk H.-P."/>
        </authorList>
    </citation>
    <scope>NUCLEOTIDE SEQUENCE [LARGE SCALE GENOMIC DNA]</scope>
    <source>
        <strain evidence="3 4">DSM 45084</strain>
    </source>
</reference>
<sequence>MKHSTKLSVRLASVIAIASVFGAITATGATADPEPDPTEIWPSQVTANFTALPCRAGGPTAADSAAAGDLNPVLNNKMRGYMTAYNTSCARAVVQAVKARGLNEYAAAIAISTTIVETGNANLDGGDLDSVGLFQQRASWGSFAERTDPPTATNKFLDVMQAFYPNGSWNTTPIGDVAARVQRPAEQYAYRYAVEAADAVKIAHHLWGVPQGRADIVRINTDGTLTGWHNNDAFTGQWNAPANLGGVGPVDHTRLQLADLDGDGRSDLIRIEPNGTLTAWWNNNAFAGQWNSPVNIGGVGSTDHTRLRFADLDGDGRADLVRVEADGALTAWRNLNAFAGQWSAPTNIGGVGSTDHTRLRFADLDADGRSDLIRIEANGTLTGWWNNNALAGQWNSPVNIGGLGAVDHTRVELADLDADGKADIVRTNTDGTLTGWHNNNAFAGQWNAPANLGGVGPVDHTRLRFADLD</sequence>
<evidence type="ECO:0008006" key="5">
    <source>
        <dbReference type="Google" id="ProtNLM"/>
    </source>
</evidence>
<protein>
    <recommendedName>
        <fullName evidence="5">VCBS repeat protein</fullName>
    </recommendedName>
</protein>
<dbReference type="PANTHER" id="PTHR44103">
    <property type="entry name" value="PROPROTEIN CONVERTASE P"/>
    <property type="match status" value="1"/>
</dbReference>
<dbReference type="PANTHER" id="PTHR44103:SF1">
    <property type="entry name" value="PROPROTEIN CONVERTASE P"/>
    <property type="match status" value="1"/>
</dbReference>
<feature type="chain" id="PRO_5031038852" description="VCBS repeat protein" evidence="2">
    <location>
        <begin position="32"/>
        <end position="469"/>
    </location>
</feature>
<evidence type="ECO:0000256" key="2">
    <source>
        <dbReference type="SAM" id="SignalP"/>
    </source>
</evidence>
<dbReference type="InterPro" id="IPR013517">
    <property type="entry name" value="FG-GAP"/>
</dbReference>
<keyword evidence="1 2" id="KW-0732">Signal</keyword>
<dbReference type="RefSeq" id="WP_184669776.1">
    <property type="nucleotide sequence ID" value="NZ_BAABAI010000002.1"/>
</dbReference>
<name>A0A7W7T6A1_9PSEU</name>
<dbReference type="EMBL" id="JACHJS010000001">
    <property type="protein sequence ID" value="MBB4966015.1"/>
    <property type="molecule type" value="Genomic_DNA"/>
</dbReference>
<evidence type="ECO:0000256" key="1">
    <source>
        <dbReference type="ARBA" id="ARBA00022729"/>
    </source>
</evidence>
<accession>A0A7W7T6A1</accession>
<evidence type="ECO:0000313" key="4">
    <source>
        <dbReference type="Proteomes" id="UP000542674"/>
    </source>
</evidence>
<keyword evidence="4" id="KW-1185">Reference proteome</keyword>
<comment type="caution">
    <text evidence="3">The sequence shown here is derived from an EMBL/GenBank/DDBJ whole genome shotgun (WGS) entry which is preliminary data.</text>
</comment>
<dbReference type="Proteomes" id="UP000542674">
    <property type="component" value="Unassembled WGS sequence"/>
</dbReference>
<gene>
    <name evidence="3" type="ORF">F4559_003374</name>
</gene>
<organism evidence="3 4">
    <name type="scientific">Saccharothrix violaceirubra</name>
    <dbReference type="NCBI Taxonomy" id="413306"/>
    <lineage>
        <taxon>Bacteria</taxon>
        <taxon>Bacillati</taxon>
        <taxon>Actinomycetota</taxon>
        <taxon>Actinomycetes</taxon>
        <taxon>Pseudonocardiales</taxon>
        <taxon>Pseudonocardiaceae</taxon>
        <taxon>Saccharothrix</taxon>
    </lineage>
</organism>
<dbReference type="InterPro" id="IPR028994">
    <property type="entry name" value="Integrin_alpha_N"/>
</dbReference>
<dbReference type="AlphaFoldDB" id="A0A7W7T6A1"/>
<evidence type="ECO:0000313" key="3">
    <source>
        <dbReference type="EMBL" id="MBB4966015.1"/>
    </source>
</evidence>
<dbReference type="Pfam" id="PF13517">
    <property type="entry name" value="FG-GAP_3"/>
    <property type="match status" value="2"/>
</dbReference>
<feature type="signal peptide" evidence="2">
    <location>
        <begin position="1"/>
        <end position="31"/>
    </location>
</feature>